<keyword evidence="7" id="KW-0547">Nucleotide-binding</keyword>
<reference evidence="7 8" key="1">
    <citation type="submission" date="2018-12" db="EMBL/GenBank/DDBJ databases">
        <authorList>
            <consortium name="Pathogen Informatics"/>
        </authorList>
    </citation>
    <scope>NUCLEOTIDE SEQUENCE [LARGE SCALE GENOMIC DNA]</scope>
    <source>
        <strain evidence="7 8">NCTC8271</strain>
    </source>
</reference>
<evidence type="ECO:0000313" key="7">
    <source>
        <dbReference type="EMBL" id="VEA44192.1"/>
    </source>
</evidence>
<dbReference type="InterPro" id="IPR011545">
    <property type="entry name" value="DEAD/DEAH_box_helicase_dom"/>
</dbReference>
<keyword evidence="3" id="KW-0413">Isomerase</keyword>
<evidence type="ECO:0000256" key="1">
    <source>
        <dbReference type="ARBA" id="ARBA00005446"/>
    </source>
</evidence>
<dbReference type="GO" id="GO:0003677">
    <property type="term" value="F:DNA binding"/>
    <property type="evidence" value="ECO:0007669"/>
    <property type="project" value="UniProtKB-KW"/>
</dbReference>
<dbReference type="GO" id="GO:0006310">
    <property type="term" value="P:DNA recombination"/>
    <property type="evidence" value="ECO:0007669"/>
    <property type="project" value="TreeGrafter"/>
</dbReference>
<dbReference type="GO" id="GO:0006281">
    <property type="term" value="P:DNA repair"/>
    <property type="evidence" value="ECO:0007669"/>
    <property type="project" value="TreeGrafter"/>
</dbReference>
<dbReference type="EMBL" id="LR134148">
    <property type="protein sequence ID" value="VEA44192.1"/>
    <property type="molecule type" value="Genomic_DNA"/>
</dbReference>
<gene>
    <name evidence="7" type="primary">recQ_3</name>
    <name evidence="7" type="ORF">NCTC8271_05756</name>
</gene>
<dbReference type="GO" id="GO:0005524">
    <property type="term" value="F:ATP binding"/>
    <property type="evidence" value="ECO:0007669"/>
    <property type="project" value="InterPro"/>
</dbReference>
<evidence type="ECO:0000313" key="8">
    <source>
        <dbReference type="Proteomes" id="UP000273655"/>
    </source>
</evidence>
<accession>A0A3S4JHN8</accession>
<comment type="similarity">
    <text evidence="1">Belongs to the helicase family. RecQ subfamily.</text>
</comment>
<dbReference type="Proteomes" id="UP000273655">
    <property type="component" value="Chromosome 1"/>
</dbReference>
<protein>
    <recommendedName>
        <fullName evidence="5">DNA 3'-5' helicase</fullName>
        <ecNumber evidence="5">5.6.2.4</ecNumber>
    </recommendedName>
</protein>
<dbReference type="InterPro" id="IPR027417">
    <property type="entry name" value="P-loop_NTPase"/>
</dbReference>
<dbReference type="Gene3D" id="3.40.50.300">
    <property type="entry name" value="P-loop containing nucleotide triphosphate hydrolases"/>
    <property type="match status" value="1"/>
</dbReference>
<dbReference type="PANTHER" id="PTHR13710:SF105">
    <property type="entry name" value="ATP-DEPENDENT DNA HELICASE Q1"/>
    <property type="match status" value="1"/>
</dbReference>
<keyword evidence="7" id="KW-0378">Hydrolase</keyword>
<dbReference type="PANTHER" id="PTHR13710">
    <property type="entry name" value="DNA HELICASE RECQ FAMILY MEMBER"/>
    <property type="match status" value="1"/>
</dbReference>
<dbReference type="GO" id="GO:0043138">
    <property type="term" value="F:3'-5' DNA helicase activity"/>
    <property type="evidence" value="ECO:0007669"/>
    <property type="project" value="UniProtKB-EC"/>
</dbReference>
<dbReference type="CDD" id="cd17920">
    <property type="entry name" value="DEXHc_RecQ"/>
    <property type="match status" value="1"/>
</dbReference>
<keyword evidence="7" id="KW-0067">ATP-binding</keyword>
<dbReference type="Pfam" id="PF00270">
    <property type="entry name" value="DEAD"/>
    <property type="match status" value="1"/>
</dbReference>
<dbReference type="GO" id="GO:0030894">
    <property type="term" value="C:replisome"/>
    <property type="evidence" value="ECO:0007669"/>
    <property type="project" value="TreeGrafter"/>
</dbReference>
<keyword evidence="2" id="KW-0238">DNA-binding</keyword>
<dbReference type="AlphaFoldDB" id="A0A3S4JHN8"/>
<dbReference type="GO" id="GO:0005737">
    <property type="term" value="C:cytoplasm"/>
    <property type="evidence" value="ECO:0007669"/>
    <property type="project" value="TreeGrafter"/>
</dbReference>
<keyword evidence="7" id="KW-0347">Helicase</keyword>
<dbReference type="SUPFAM" id="SSF52540">
    <property type="entry name" value="P-loop containing nucleoside triphosphate hydrolases"/>
    <property type="match status" value="1"/>
</dbReference>
<dbReference type="PROSITE" id="PS51192">
    <property type="entry name" value="HELICASE_ATP_BIND_1"/>
    <property type="match status" value="1"/>
</dbReference>
<name>A0A3S4JHN8_SALET</name>
<dbReference type="InterPro" id="IPR014001">
    <property type="entry name" value="Helicase_ATP-bd"/>
</dbReference>
<evidence type="ECO:0000256" key="4">
    <source>
        <dbReference type="ARBA" id="ARBA00034617"/>
    </source>
</evidence>
<dbReference type="SMART" id="SM00487">
    <property type="entry name" value="DEXDc"/>
    <property type="match status" value="1"/>
</dbReference>
<organism evidence="7 8">
    <name type="scientific">Salmonella enterica I</name>
    <dbReference type="NCBI Taxonomy" id="59201"/>
    <lineage>
        <taxon>Bacteria</taxon>
        <taxon>Pseudomonadati</taxon>
        <taxon>Pseudomonadota</taxon>
        <taxon>Gammaproteobacteria</taxon>
        <taxon>Enterobacterales</taxon>
        <taxon>Enterobacteriaceae</taxon>
        <taxon>Salmonella</taxon>
    </lineage>
</organism>
<dbReference type="GO" id="GO:0043590">
    <property type="term" value="C:bacterial nucleoid"/>
    <property type="evidence" value="ECO:0007669"/>
    <property type="project" value="TreeGrafter"/>
</dbReference>
<evidence type="ECO:0000256" key="3">
    <source>
        <dbReference type="ARBA" id="ARBA00023235"/>
    </source>
</evidence>
<feature type="domain" description="Helicase ATP-binding" evidence="6">
    <location>
        <begin position="40"/>
        <end position="185"/>
    </location>
</feature>
<sequence length="185" mass="20257">MVNGVNVAQAEVLNLESGAKQVCRKTFGYQQFRPGQEAIIDTALSGRDCLVVMPTGGGKSLCYQIPALLLDGLTVVVSPLISLMKDQVDQLLANGVAAACLNSTQSREQQLEVMAGCRTGQIRLLYIAPERLMLDNFLDHLAHWNPVLLAVDEAHCISQWDMISVRNMRLSVSFASVFPALPFMH</sequence>
<evidence type="ECO:0000256" key="5">
    <source>
        <dbReference type="ARBA" id="ARBA00034808"/>
    </source>
</evidence>
<dbReference type="GO" id="GO:0016787">
    <property type="term" value="F:hydrolase activity"/>
    <property type="evidence" value="ECO:0007669"/>
    <property type="project" value="UniProtKB-KW"/>
</dbReference>
<dbReference type="EC" id="5.6.2.4" evidence="5"/>
<dbReference type="GO" id="GO:0009378">
    <property type="term" value="F:four-way junction helicase activity"/>
    <property type="evidence" value="ECO:0007669"/>
    <property type="project" value="TreeGrafter"/>
</dbReference>
<proteinExistence type="inferred from homology"/>
<comment type="catalytic activity">
    <reaction evidence="4">
        <text>Couples ATP hydrolysis with the unwinding of duplex DNA by translocating in the 3'-5' direction.</text>
        <dbReference type="EC" id="5.6.2.4"/>
    </reaction>
</comment>
<evidence type="ECO:0000256" key="2">
    <source>
        <dbReference type="ARBA" id="ARBA00023125"/>
    </source>
</evidence>
<evidence type="ECO:0000259" key="6">
    <source>
        <dbReference type="PROSITE" id="PS51192"/>
    </source>
</evidence>